<evidence type="ECO:0000256" key="2">
    <source>
        <dbReference type="PROSITE-ProRule" id="PRU00708"/>
    </source>
</evidence>
<dbReference type="PROSITE" id="PS51375">
    <property type="entry name" value="PPR"/>
    <property type="match status" value="4"/>
</dbReference>
<sequence length="675" mass="74690">MRALSTSAAVGFLRRRQFPTAMLHSSPAAAHVFSATASCATATACQWDPSLDLRLHHPTLLLLEKHCNSPAHFNQILAQMMRLHLTADTFPMSRLLAHSTAASRLSLAFRLFTHFAPSPNLFIYNLMISAFSSFPRQSCDLYKSMLSSPVALDERTFLSLLKSASKNAPFGRQIHAHVVVCGFSSLVYLQNSLMKMYLDAGDAASARHVFDHMPEQDLVSCNIMLSGLAKEGRCVEALELLRYMEASGIELDEYTMVGLLVCCCQLKNARLGKAVHGMIIRKMALSGGSSNSCLILNNALMDLYAKCGELDLAVEVFNKMLDRDCISWNTMITGHASNGQLDLARRFFNEAPRRDLVSWNALLVGYAQAGDLNMAIKLSQHMLVESVRPDRVTAVALVCTAAETGELSHGRCIHGWVHKGYGALDAFLGSALIDMYSKCGSIERSLVIFNHVSKKDVTLWTAMITGLAFHGYGAKAMELFVKMQEEGLMPNKVTLVAALTACSHAGLVDQGTEIFKSMKQRYNVEPGKEHYGCMVDLFARAGQLKEALHVVESMPMKPTRSIWGAILSTSKAHANLELAEHALTELLKLEPEEEGGYVLLSNAYAACGMWSSSDRVREMMERMGVKKIGGCSSLLVDGVVHEFISSDKRHRFWPEIYDTLNYLHKMMKIDEERVQ</sequence>
<evidence type="ECO:0008006" key="5">
    <source>
        <dbReference type="Google" id="ProtNLM"/>
    </source>
</evidence>
<dbReference type="OrthoDB" id="1909720at2759"/>
<feature type="repeat" description="PPR" evidence="2">
    <location>
        <begin position="217"/>
        <end position="251"/>
    </location>
</feature>
<dbReference type="FunFam" id="1.25.40.10:FF:000344">
    <property type="entry name" value="Pentatricopeptide repeat-containing protein"/>
    <property type="match status" value="1"/>
</dbReference>
<dbReference type="InterPro" id="IPR002885">
    <property type="entry name" value="PPR_rpt"/>
</dbReference>
<accession>A0A8J5GHB8</accession>
<dbReference type="GO" id="GO:0003723">
    <property type="term" value="F:RNA binding"/>
    <property type="evidence" value="ECO:0007669"/>
    <property type="project" value="InterPro"/>
</dbReference>
<feature type="repeat" description="PPR" evidence="2">
    <location>
        <begin position="293"/>
        <end position="327"/>
    </location>
</feature>
<dbReference type="GO" id="GO:0009451">
    <property type="term" value="P:RNA modification"/>
    <property type="evidence" value="ECO:0007669"/>
    <property type="project" value="InterPro"/>
</dbReference>
<dbReference type="InterPro" id="IPR046960">
    <property type="entry name" value="PPR_At4g14850-like_plant"/>
</dbReference>
<name>A0A8J5GHB8_ZINOF</name>
<evidence type="ECO:0000313" key="3">
    <source>
        <dbReference type="EMBL" id="KAG6507587.1"/>
    </source>
</evidence>
<feature type="repeat" description="PPR" evidence="2">
    <location>
        <begin position="456"/>
        <end position="490"/>
    </location>
</feature>
<dbReference type="AlphaFoldDB" id="A0A8J5GHB8"/>
<gene>
    <name evidence="3" type="ORF">ZIOFF_032937</name>
</gene>
<keyword evidence="4" id="KW-1185">Reference proteome</keyword>
<keyword evidence="1" id="KW-0677">Repeat</keyword>
<protein>
    <recommendedName>
        <fullName evidence="5">Pentatricopeptide repeat-containing protein</fullName>
    </recommendedName>
</protein>
<dbReference type="PANTHER" id="PTHR47926">
    <property type="entry name" value="PENTATRICOPEPTIDE REPEAT-CONTAINING PROTEIN"/>
    <property type="match status" value="1"/>
</dbReference>
<dbReference type="FunFam" id="1.25.40.10:FF:000184">
    <property type="entry name" value="Pentatricopeptide repeat-containing protein, chloroplastic"/>
    <property type="match status" value="1"/>
</dbReference>
<reference evidence="3 4" key="1">
    <citation type="submission" date="2020-08" db="EMBL/GenBank/DDBJ databases">
        <title>Plant Genome Project.</title>
        <authorList>
            <person name="Zhang R.-G."/>
        </authorList>
    </citation>
    <scope>NUCLEOTIDE SEQUENCE [LARGE SCALE GENOMIC DNA]</scope>
    <source>
        <tissue evidence="3">Rhizome</tissue>
    </source>
</reference>
<dbReference type="Pfam" id="PF20431">
    <property type="entry name" value="E_motif"/>
    <property type="match status" value="1"/>
</dbReference>
<dbReference type="PANTHER" id="PTHR47926:SF492">
    <property type="entry name" value="DYW DOMAIN-CONTAINING PROTEIN"/>
    <property type="match status" value="1"/>
</dbReference>
<dbReference type="Pfam" id="PF13041">
    <property type="entry name" value="PPR_2"/>
    <property type="match status" value="2"/>
</dbReference>
<dbReference type="EMBL" id="JACMSC010000009">
    <property type="protein sequence ID" value="KAG6507587.1"/>
    <property type="molecule type" value="Genomic_DNA"/>
</dbReference>
<feature type="repeat" description="PPR" evidence="2">
    <location>
        <begin position="355"/>
        <end position="389"/>
    </location>
</feature>
<evidence type="ECO:0000256" key="1">
    <source>
        <dbReference type="ARBA" id="ARBA00022737"/>
    </source>
</evidence>
<dbReference type="Pfam" id="PF01535">
    <property type="entry name" value="PPR"/>
    <property type="match status" value="4"/>
</dbReference>
<proteinExistence type="predicted"/>
<dbReference type="InterPro" id="IPR046848">
    <property type="entry name" value="E_motif"/>
</dbReference>
<evidence type="ECO:0000313" key="4">
    <source>
        <dbReference type="Proteomes" id="UP000734854"/>
    </source>
</evidence>
<organism evidence="3 4">
    <name type="scientific">Zingiber officinale</name>
    <name type="common">Ginger</name>
    <name type="synonym">Amomum zingiber</name>
    <dbReference type="NCBI Taxonomy" id="94328"/>
    <lineage>
        <taxon>Eukaryota</taxon>
        <taxon>Viridiplantae</taxon>
        <taxon>Streptophyta</taxon>
        <taxon>Embryophyta</taxon>
        <taxon>Tracheophyta</taxon>
        <taxon>Spermatophyta</taxon>
        <taxon>Magnoliopsida</taxon>
        <taxon>Liliopsida</taxon>
        <taxon>Zingiberales</taxon>
        <taxon>Zingiberaceae</taxon>
        <taxon>Zingiber</taxon>
    </lineage>
</organism>
<dbReference type="NCBIfam" id="TIGR00756">
    <property type="entry name" value="PPR"/>
    <property type="match status" value="4"/>
</dbReference>
<comment type="caution">
    <text evidence="3">The sequence shown here is derived from an EMBL/GenBank/DDBJ whole genome shotgun (WGS) entry which is preliminary data.</text>
</comment>
<dbReference type="Proteomes" id="UP000734854">
    <property type="component" value="Unassembled WGS sequence"/>
</dbReference>